<dbReference type="RefSeq" id="WP_105039331.1">
    <property type="nucleotide sequence ID" value="NZ_PPSL01000003.1"/>
</dbReference>
<evidence type="ECO:0000256" key="1">
    <source>
        <dbReference type="SAM" id="MobiDB-lite"/>
    </source>
</evidence>
<feature type="compositionally biased region" description="Polar residues" evidence="1">
    <location>
        <begin position="106"/>
        <end position="117"/>
    </location>
</feature>
<organism evidence="2 3">
    <name type="scientific">Flavipsychrobacter stenotrophus</name>
    <dbReference type="NCBI Taxonomy" id="2077091"/>
    <lineage>
        <taxon>Bacteria</taxon>
        <taxon>Pseudomonadati</taxon>
        <taxon>Bacteroidota</taxon>
        <taxon>Chitinophagia</taxon>
        <taxon>Chitinophagales</taxon>
        <taxon>Chitinophagaceae</taxon>
        <taxon>Flavipsychrobacter</taxon>
    </lineage>
</organism>
<dbReference type="AlphaFoldDB" id="A0A2S7SUN7"/>
<evidence type="ECO:0000313" key="3">
    <source>
        <dbReference type="Proteomes" id="UP000239872"/>
    </source>
</evidence>
<reference evidence="2 3" key="1">
    <citation type="submission" date="2018-01" db="EMBL/GenBank/DDBJ databases">
        <title>A novel member of the phylum Bacteroidetes isolated from glacier ice.</title>
        <authorList>
            <person name="Liu Q."/>
            <person name="Xin Y.-H."/>
        </authorList>
    </citation>
    <scope>NUCLEOTIDE SEQUENCE [LARGE SCALE GENOMIC DNA]</scope>
    <source>
        <strain evidence="2 3">RB1R16</strain>
    </source>
</reference>
<gene>
    <name evidence="2" type="ORF">CJD36_011565</name>
</gene>
<proteinExistence type="predicted"/>
<evidence type="ECO:0000313" key="2">
    <source>
        <dbReference type="EMBL" id="PQJ10603.1"/>
    </source>
</evidence>
<feature type="region of interest" description="Disordered" evidence="1">
    <location>
        <begin position="61"/>
        <end position="129"/>
    </location>
</feature>
<dbReference type="Proteomes" id="UP000239872">
    <property type="component" value="Unassembled WGS sequence"/>
</dbReference>
<name>A0A2S7SUN7_9BACT</name>
<protein>
    <submittedName>
        <fullName evidence="2">Uncharacterized protein</fullName>
    </submittedName>
</protein>
<keyword evidence="3" id="KW-1185">Reference proteome</keyword>
<accession>A0A2S7SUN7</accession>
<dbReference type="EMBL" id="PPSL01000003">
    <property type="protein sequence ID" value="PQJ10603.1"/>
    <property type="molecule type" value="Genomic_DNA"/>
</dbReference>
<sequence length="129" mass="14209">MNPYHNPPAYIVGAENFQPCTNYSLTLVEASRFRHKMQPEHPNLNHKLAETLRKSAEKLRKTAETGGFTNRLKPLSGKSLIGNYPKKTAGNAKKPPMAEKHKITALNEQNGGKQIQGLSKKVAAKSGSM</sequence>
<comment type="caution">
    <text evidence="2">The sequence shown here is derived from an EMBL/GenBank/DDBJ whole genome shotgun (WGS) entry which is preliminary data.</text>
</comment>